<dbReference type="AlphaFoldDB" id="A0A175Y6C3"/>
<sequence>MTPPCGFIAGTAGADSIAPYHGKDDGMTIPVGRGWALTLLMAAACVPAPLLARPLANGASGPSTFIVSCDCATSAKRARVQRRIERAGGRILYSYATIGGFAVTARRPRDGAALRRRLAHIPGIQSVQPDSVIRLARPGAPQ</sequence>
<dbReference type="KEGG" id="smy:BJP26_16185"/>
<accession>A0A175Y6C3</accession>
<evidence type="ECO:0000313" key="1">
    <source>
        <dbReference type="EMBL" id="KZB95899.1"/>
    </source>
</evidence>
<name>A0A175Y6C3_9SPHN</name>
<comment type="caution">
    <text evidence="1">The sequence shown here is derived from an EMBL/GenBank/DDBJ whole genome shotgun (WGS) entry which is preliminary data.</text>
</comment>
<proteinExistence type="predicted"/>
<reference evidence="1" key="1">
    <citation type="submission" date="2016-03" db="EMBL/GenBank/DDBJ databases">
        <title>Sphingomonas melonis TY, whole genome shotgun sequencing.</title>
        <authorList>
            <person name="Wang H."/>
            <person name="Zhu P."/>
        </authorList>
    </citation>
    <scope>NUCLEOTIDE SEQUENCE [LARGE SCALE GENOMIC DNA]</scope>
    <source>
        <strain evidence="1">TY</strain>
    </source>
</reference>
<protein>
    <submittedName>
        <fullName evidence="1">Uncharacterized protein</fullName>
    </submittedName>
</protein>
<keyword evidence="2" id="KW-1185">Reference proteome</keyword>
<evidence type="ECO:0000313" key="2">
    <source>
        <dbReference type="Proteomes" id="UP000078460"/>
    </source>
</evidence>
<gene>
    <name evidence="1" type="ORF">AVM11_15385</name>
</gene>
<organism evidence="1 2">
    <name type="scientific">Sphingomonas melonis TY</name>
    <dbReference type="NCBI Taxonomy" id="621456"/>
    <lineage>
        <taxon>Bacteria</taxon>
        <taxon>Pseudomonadati</taxon>
        <taxon>Pseudomonadota</taxon>
        <taxon>Alphaproteobacteria</taxon>
        <taxon>Sphingomonadales</taxon>
        <taxon>Sphingomonadaceae</taxon>
        <taxon>Sphingomonas</taxon>
    </lineage>
</organism>
<dbReference type="EMBL" id="LQCK02000008">
    <property type="protein sequence ID" value="KZB95899.1"/>
    <property type="molecule type" value="Genomic_DNA"/>
</dbReference>
<dbReference type="Proteomes" id="UP000078460">
    <property type="component" value="Unassembled WGS sequence"/>
</dbReference>